<gene>
    <name evidence="1" type="ORF">AB852_28820</name>
</gene>
<dbReference type="AlphaFoldDB" id="A0A1Q4V178"/>
<proteinExistence type="predicted"/>
<reference evidence="1 2" key="1">
    <citation type="submission" date="2015-06" db="EMBL/GenBank/DDBJ databases">
        <title>Cloning and characterization of the uncialamcin biosynthetic gene cluster.</title>
        <authorList>
            <person name="Yan X."/>
            <person name="Huang T."/>
            <person name="Ge H."/>
            <person name="Shen B."/>
        </authorList>
    </citation>
    <scope>NUCLEOTIDE SEQUENCE [LARGE SCALE GENOMIC DNA]</scope>
    <source>
        <strain evidence="1 2">DCA2648</strain>
    </source>
</reference>
<organism evidence="1 2">
    <name type="scientific">Streptomyces uncialis</name>
    <dbReference type="NCBI Taxonomy" id="1048205"/>
    <lineage>
        <taxon>Bacteria</taxon>
        <taxon>Bacillati</taxon>
        <taxon>Actinomycetota</taxon>
        <taxon>Actinomycetes</taxon>
        <taxon>Kitasatosporales</taxon>
        <taxon>Streptomycetaceae</taxon>
        <taxon>Streptomyces</taxon>
    </lineage>
</organism>
<keyword evidence="2" id="KW-1185">Reference proteome</keyword>
<dbReference type="EMBL" id="LFBV01000009">
    <property type="protein sequence ID" value="OKH91556.1"/>
    <property type="molecule type" value="Genomic_DNA"/>
</dbReference>
<accession>A0A1Q4V178</accession>
<comment type="caution">
    <text evidence="1">The sequence shown here is derived from an EMBL/GenBank/DDBJ whole genome shotgun (WGS) entry which is preliminary data.</text>
</comment>
<name>A0A1Q4V178_9ACTN</name>
<dbReference type="RefSeq" id="WP_073793244.1">
    <property type="nucleotide sequence ID" value="NZ_CP109290.1"/>
</dbReference>
<evidence type="ECO:0000313" key="1">
    <source>
        <dbReference type="EMBL" id="OKH91556.1"/>
    </source>
</evidence>
<protein>
    <submittedName>
        <fullName evidence="1">Uncharacterized protein</fullName>
    </submittedName>
</protein>
<evidence type="ECO:0000313" key="2">
    <source>
        <dbReference type="Proteomes" id="UP000186455"/>
    </source>
</evidence>
<dbReference type="Proteomes" id="UP000186455">
    <property type="component" value="Unassembled WGS sequence"/>
</dbReference>
<dbReference type="GeneID" id="96792094"/>
<sequence>MFEFEIHQLHAADLHREAAHHRLVRAVRKARKADRARLAQYEAEGQVSAGEPGPERFTRAA</sequence>